<protein>
    <recommendedName>
        <fullName evidence="7">Endoplasmic reticulum lectin</fullName>
    </recommendedName>
    <alternativeName>
        <fullName evidence="7">Protein OS-9 homolog</fullName>
    </alternativeName>
</protein>
<feature type="region of interest" description="Disordered" evidence="8">
    <location>
        <begin position="206"/>
        <end position="226"/>
    </location>
</feature>
<comment type="caution">
    <text evidence="11">The sequence shown here is derived from an EMBL/GenBank/DDBJ whole genome shotgun (WGS) entry which is preliminary data.</text>
</comment>
<proteinExistence type="inferred from homology"/>
<dbReference type="InterPro" id="IPR044865">
    <property type="entry name" value="MRH_dom"/>
</dbReference>
<comment type="subcellular location">
    <subcellularLocation>
        <location evidence="1 7">Endoplasmic reticulum membrane</location>
        <topology evidence="1 7">Peripheral membrane protein</topology>
        <orientation evidence="1 7">Lumenal side</orientation>
    </subcellularLocation>
</comment>
<organism evidence="11 12">
    <name type="scientific">Triangularia verruculosa</name>
    <dbReference type="NCBI Taxonomy" id="2587418"/>
    <lineage>
        <taxon>Eukaryota</taxon>
        <taxon>Fungi</taxon>
        <taxon>Dikarya</taxon>
        <taxon>Ascomycota</taxon>
        <taxon>Pezizomycotina</taxon>
        <taxon>Sordariomycetes</taxon>
        <taxon>Sordariomycetidae</taxon>
        <taxon>Sordariales</taxon>
        <taxon>Podosporaceae</taxon>
        <taxon>Triangularia</taxon>
    </lineage>
</organism>
<keyword evidence="5 7" id="KW-0256">Endoplasmic reticulum</keyword>
<dbReference type="InterPro" id="IPR009011">
    <property type="entry name" value="Man6P_isomerase_rcpt-bd_dom_sf"/>
</dbReference>
<evidence type="ECO:0000256" key="2">
    <source>
        <dbReference type="ARBA" id="ARBA00009918"/>
    </source>
</evidence>
<evidence type="ECO:0000256" key="7">
    <source>
        <dbReference type="RuleBase" id="RU369099"/>
    </source>
</evidence>
<dbReference type="GO" id="GO:0030968">
    <property type="term" value="P:endoplasmic reticulum unfolded protein response"/>
    <property type="evidence" value="ECO:0007669"/>
    <property type="project" value="UniProtKB-UniRule"/>
</dbReference>
<evidence type="ECO:0000256" key="3">
    <source>
        <dbReference type="ARBA" id="ARBA00022729"/>
    </source>
</evidence>
<evidence type="ECO:0000313" key="11">
    <source>
        <dbReference type="EMBL" id="KAK4196984.1"/>
    </source>
</evidence>
<dbReference type="Gene3D" id="2.70.130.10">
    <property type="entry name" value="Mannose-6-phosphate receptor binding domain"/>
    <property type="match status" value="1"/>
</dbReference>
<keyword evidence="6" id="KW-1015">Disulfide bond</keyword>
<feature type="compositionally biased region" description="Polar residues" evidence="8">
    <location>
        <begin position="70"/>
        <end position="87"/>
    </location>
</feature>
<comment type="function">
    <text evidence="7">Lectin involved in the quality control of the secretory pathway. As a member of the endoplasmic reticulum-associated degradation lumenal (ERAD-L) surveillance system, targets misfolded endoplasmic reticulum lumenal glycoproteins for degradation.</text>
</comment>
<evidence type="ECO:0000259" key="10">
    <source>
        <dbReference type="PROSITE" id="PS51914"/>
    </source>
</evidence>
<feature type="compositionally biased region" description="Basic residues" evidence="8">
    <location>
        <begin position="506"/>
        <end position="516"/>
    </location>
</feature>
<dbReference type="InterPro" id="IPR012913">
    <property type="entry name" value="OS9-like_dom"/>
</dbReference>
<feature type="compositionally biased region" description="Basic and acidic residues" evidence="8">
    <location>
        <begin position="496"/>
        <end position="505"/>
    </location>
</feature>
<evidence type="ECO:0000313" key="12">
    <source>
        <dbReference type="Proteomes" id="UP001303160"/>
    </source>
</evidence>
<accession>A0AAN6XA88</accession>
<evidence type="ECO:0000256" key="4">
    <source>
        <dbReference type="ARBA" id="ARBA00022734"/>
    </source>
</evidence>
<keyword evidence="12" id="KW-1185">Reference proteome</keyword>
<feature type="domain" description="MRH" evidence="10">
    <location>
        <begin position="156"/>
        <end position="294"/>
    </location>
</feature>
<keyword evidence="4 7" id="KW-0430">Lectin</keyword>
<dbReference type="PROSITE" id="PS51914">
    <property type="entry name" value="MRH"/>
    <property type="match status" value="1"/>
</dbReference>
<feature type="chain" id="PRO_5043004946" description="Endoplasmic reticulum lectin" evidence="9">
    <location>
        <begin position="18"/>
        <end position="548"/>
    </location>
</feature>
<dbReference type="SUPFAM" id="SSF50911">
    <property type="entry name" value="Mannose 6-phosphate receptor domain"/>
    <property type="match status" value="1"/>
</dbReference>
<comment type="similarity">
    <text evidence="2 7">Belongs to the OS-9 family.</text>
</comment>
<dbReference type="AlphaFoldDB" id="A0AAN6XA88"/>
<reference evidence="11" key="1">
    <citation type="journal article" date="2023" name="Mol. Phylogenet. Evol.">
        <title>Genome-scale phylogeny and comparative genomics of the fungal order Sordariales.</title>
        <authorList>
            <person name="Hensen N."/>
            <person name="Bonometti L."/>
            <person name="Westerberg I."/>
            <person name="Brannstrom I.O."/>
            <person name="Guillou S."/>
            <person name="Cros-Aarteil S."/>
            <person name="Calhoun S."/>
            <person name="Haridas S."/>
            <person name="Kuo A."/>
            <person name="Mondo S."/>
            <person name="Pangilinan J."/>
            <person name="Riley R."/>
            <person name="LaButti K."/>
            <person name="Andreopoulos B."/>
            <person name="Lipzen A."/>
            <person name="Chen C."/>
            <person name="Yan M."/>
            <person name="Daum C."/>
            <person name="Ng V."/>
            <person name="Clum A."/>
            <person name="Steindorff A."/>
            <person name="Ohm R.A."/>
            <person name="Martin F."/>
            <person name="Silar P."/>
            <person name="Natvig D.O."/>
            <person name="Lalanne C."/>
            <person name="Gautier V."/>
            <person name="Ament-Velasquez S.L."/>
            <person name="Kruys A."/>
            <person name="Hutchinson M.I."/>
            <person name="Powell A.J."/>
            <person name="Barry K."/>
            <person name="Miller A.N."/>
            <person name="Grigoriev I.V."/>
            <person name="Debuchy R."/>
            <person name="Gladieux P."/>
            <person name="Hiltunen Thoren M."/>
            <person name="Johannesson H."/>
        </authorList>
    </citation>
    <scope>NUCLEOTIDE SEQUENCE</scope>
    <source>
        <strain evidence="11">CBS 315.58</strain>
    </source>
</reference>
<reference evidence="11" key="2">
    <citation type="submission" date="2023-05" db="EMBL/GenBank/DDBJ databases">
        <authorList>
            <consortium name="Lawrence Berkeley National Laboratory"/>
            <person name="Steindorff A."/>
            <person name="Hensen N."/>
            <person name="Bonometti L."/>
            <person name="Westerberg I."/>
            <person name="Brannstrom I.O."/>
            <person name="Guillou S."/>
            <person name="Cros-Aarteil S."/>
            <person name="Calhoun S."/>
            <person name="Haridas S."/>
            <person name="Kuo A."/>
            <person name="Mondo S."/>
            <person name="Pangilinan J."/>
            <person name="Riley R."/>
            <person name="Labutti K."/>
            <person name="Andreopoulos B."/>
            <person name="Lipzen A."/>
            <person name="Chen C."/>
            <person name="Yanf M."/>
            <person name="Daum C."/>
            <person name="Ng V."/>
            <person name="Clum A."/>
            <person name="Ohm R."/>
            <person name="Martin F."/>
            <person name="Silar P."/>
            <person name="Natvig D."/>
            <person name="Lalanne C."/>
            <person name="Gautier V."/>
            <person name="Ament-Velasquez S.L."/>
            <person name="Kruys A."/>
            <person name="Hutchinson M.I."/>
            <person name="Powell A.J."/>
            <person name="Barry K."/>
            <person name="Miller A.N."/>
            <person name="Grigoriev I.V."/>
            <person name="Debuchy R."/>
            <person name="Gladieux P."/>
            <person name="Thoren M.H."/>
            <person name="Johannesson H."/>
        </authorList>
    </citation>
    <scope>NUCLEOTIDE SEQUENCE</scope>
    <source>
        <strain evidence="11">CBS 315.58</strain>
    </source>
</reference>
<keyword evidence="3 9" id="KW-0732">Signal</keyword>
<keyword evidence="7" id="KW-0472">Membrane</keyword>
<dbReference type="EMBL" id="MU863972">
    <property type="protein sequence ID" value="KAK4196984.1"/>
    <property type="molecule type" value="Genomic_DNA"/>
</dbReference>
<feature type="region of interest" description="Disordered" evidence="8">
    <location>
        <begin position="483"/>
        <end position="548"/>
    </location>
</feature>
<evidence type="ECO:0000256" key="6">
    <source>
        <dbReference type="ARBA" id="ARBA00023157"/>
    </source>
</evidence>
<name>A0AAN6XA88_9PEZI</name>
<evidence type="ECO:0000256" key="5">
    <source>
        <dbReference type="ARBA" id="ARBA00022824"/>
    </source>
</evidence>
<dbReference type="GO" id="GO:0030970">
    <property type="term" value="P:retrograde protein transport, ER to cytosol"/>
    <property type="evidence" value="ECO:0007669"/>
    <property type="project" value="TreeGrafter"/>
</dbReference>
<feature type="region of interest" description="Disordered" evidence="8">
    <location>
        <begin position="54"/>
        <end position="98"/>
    </location>
</feature>
<dbReference type="InterPro" id="IPR045149">
    <property type="entry name" value="OS-9-like"/>
</dbReference>
<dbReference type="GO" id="GO:0030246">
    <property type="term" value="F:carbohydrate binding"/>
    <property type="evidence" value="ECO:0007669"/>
    <property type="project" value="UniProtKB-UniRule"/>
</dbReference>
<sequence>MRRLNLVLLASLQLCRARQPSFSIHEDLLAHPQFEIVFSDQFISEADALALLDTQSSSSPAPPTPSSQTELASPSPETSTNNGQQNPEDTDDDNDPVSETYELINSAPWRYLCTVPVLAPPPALNQTATELAKAEEAREISRASAKGWELMSGLEGHCLYFMSGWWSYSFCYGRDVVQFHALPRGTEGGPPVRDESSQEYVLGRALPASEQRQKDGQEKSLAPPNSELQVKGDQRYLVQKFEGGTICDLTNRPRTIEVQYHCHPGVAGDRISWIKEVTICTYLMVVQTPRLCDDVAFLPPKVTKRHPVTCKQIVSSEEEESAFRYQKQVEAGGVLEGTGERAKVKVGGRPNSGADKNPFSGMTIGGVVVGGHKILGGKANADGTPAFKLMPPRHIAALATPKSASATTYVLLSKAKEGAPIERLSPEKLEELGIENSFLDEMEEQLEAAGGGEGWRVEVVDAPGQERQYLVYQMLDNGVQGIDLEKKQTLPQGGAEETKKGEKQKTTNKQKPKAKKTGGSQGKTEGKKQQQQQQDEEEGSREEFKDEL</sequence>
<dbReference type="PANTHER" id="PTHR15414:SF0">
    <property type="entry name" value="ENDOPLASMIC RETICULUM LECTIN 1"/>
    <property type="match status" value="1"/>
</dbReference>
<evidence type="ECO:0000256" key="1">
    <source>
        <dbReference type="ARBA" id="ARBA00004367"/>
    </source>
</evidence>
<evidence type="ECO:0000256" key="9">
    <source>
        <dbReference type="SAM" id="SignalP"/>
    </source>
</evidence>
<dbReference type="GO" id="GO:0005789">
    <property type="term" value="C:endoplasmic reticulum membrane"/>
    <property type="evidence" value="ECO:0007669"/>
    <property type="project" value="UniProtKB-SubCell"/>
</dbReference>
<dbReference type="Proteomes" id="UP001303160">
    <property type="component" value="Unassembled WGS sequence"/>
</dbReference>
<feature type="signal peptide" evidence="9">
    <location>
        <begin position="1"/>
        <end position="17"/>
    </location>
</feature>
<dbReference type="PANTHER" id="PTHR15414">
    <property type="entry name" value="OS-9-RELATED"/>
    <property type="match status" value="1"/>
</dbReference>
<dbReference type="GO" id="GO:0005788">
    <property type="term" value="C:endoplasmic reticulum lumen"/>
    <property type="evidence" value="ECO:0007669"/>
    <property type="project" value="UniProtKB-UniRule"/>
</dbReference>
<evidence type="ECO:0000256" key="8">
    <source>
        <dbReference type="SAM" id="MobiDB-lite"/>
    </source>
</evidence>
<dbReference type="Pfam" id="PF07915">
    <property type="entry name" value="PRKCSH"/>
    <property type="match status" value="1"/>
</dbReference>
<gene>
    <name evidence="11" type="ORF">QBC40DRAFT_342309</name>
</gene>